<organism evidence="7 8">
    <name type="scientific">Methylobacter tundripaludum</name>
    <dbReference type="NCBI Taxonomy" id="173365"/>
    <lineage>
        <taxon>Bacteria</taxon>
        <taxon>Pseudomonadati</taxon>
        <taxon>Pseudomonadota</taxon>
        <taxon>Gammaproteobacteria</taxon>
        <taxon>Methylococcales</taxon>
        <taxon>Methylococcaceae</taxon>
        <taxon>Methylobacter</taxon>
    </lineage>
</organism>
<dbReference type="EMBL" id="PTIY01000007">
    <property type="protein sequence ID" value="PPK71648.1"/>
    <property type="molecule type" value="Genomic_DNA"/>
</dbReference>
<reference evidence="7 8" key="1">
    <citation type="submission" date="2018-02" db="EMBL/GenBank/DDBJ databases">
        <title>Subsurface microbial communities from deep shales in Ohio and West Virginia, USA.</title>
        <authorList>
            <person name="Wrighton K."/>
        </authorList>
    </citation>
    <scope>NUCLEOTIDE SEQUENCE [LARGE SCALE GENOMIC DNA]</scope>
    <source>
        <strain evidence="7 8">OWC-G53F</strain>
    </source>
</reference>
<evidence type="ECO:0000256" key="1">
    <source>
        <dbReference type="ARBA" id="ARBA00004141"/>
    </source>
</evidence>
<evidence type="ECO:0000256" key="3">
    <source>
        <dbReference type="ARBA" id="ARBA00022989"/>
    </source>
</evidence>
<feature type="transmembrane region" description="Helical" evidence="5">
    <location>
        <begin position="58"/>
        <end position="80"/>
    </location>
</feature>
<evidence type="ECO:0000256" key="5">
    <source>
        <dbReference type="SAM" id="Phobius"/>
    </source>
</evidence>
<accession>A0A2S6H2D3</accession>
<dbReference type="GO" id="GO:0016020">
    <property type="term" value="C:membrane"/>
    <property type="evidence" value="ECO:0007669"/>
    <property type="project" value="UniProtKB-SubCell"/>
</dbReference>
<dbReference type="OrthoDB" id="9795248at2"/>
<evidence type="ECO:0000256" key="2">
    <source>
        <dbReference type="ARBA" id="ARBA00022692"/>
    </source>
</evidence>
<keyword evidence="2 5" id="KW-0812">Transmembrane</keyword>
<keyword evidence="7" id="KW-0436">Ligase</keyword>
<dbReference type="InterPro" id="IPR051533">
    <property type="entry name" value="WaaL-like"/>
</dbReference>
<keyword evidence="3 5" id="KW-1133">Transmembrane helix</keyword>
<feature type="transmembrane region" description="Helical" evidence="5">
    <location>
        <begin position="20"/>
        <end position="46"/>
    </location>
</feature>
<evidence type="ECO:0000313" key="8">
    <source>
        <dbReference type="Proteomes" id="UP000238071"/>
    </source>
</evidence>
<name>A0A2S6H2D3_9GAMM</name>
<dbReference type="GO" id="GO:0016874">
    <property type="term" value="F:ligase activity"/>
    <property type="evidence" value="ECO:0007669"/>
    <property type="project" value="UniProtKB-KW"/>
</dbReference>
<evidence type="ECO:0000313" key="7">
    <source>
        <dbReference type="EMBL" id="PPK71648.1"/>
    </source>
</evidence>
<keyword evidence="4 5" id="KW-0472">Membrane</keyword>
<comment type="caution">
    <text evidence="7">The sequence shown here is derived from an EMBL/GenBank/DDBJ whole genome shotgun (WGS) entry which is preliminary data.</text>
</comment>
<protein>
    <submittedName>
        <fullName evidence="7">O-antigen ligase</fullName>
    </submittedName>
</protein>
<gene>
    <name evidence="7" type="ORF">B0F88_107172</name>
</gene>
<dbReference type="PANTHER" id="PTHR37422">
    <property type="entry name" value="TEICHURONIC ACID BIOSYNTHESIS PROTEIN TUAE"/>
    <property type="match status" value="1"/>
</dbReference>
<proteinExistence type="predicted"/>
<sequence length="406" mass="44608">MVSYTAIAEKSLLICRCVAIIAAIAAPASTAVTGVACVVMLLTWLISGQVWQSLKRSAVQPAGKMLLLFFAWLVISSLYADTSWSDKIDTLSSWKKLLFTFVLFGLFYESQWKARFIYCYLAAMSLAAVIAVPLWLLDITVRSGREAGIFMTNHSSQSLAFVVATLCCIFLLKESLSLQKKSLLVGVMALFLVNIFFISPSRSGYLALPAAAAFAFFILYKHKKLHYIHGIVAAAMLLVILTSSTLQQRIKLGLEEKTNYQSSESVTSIGIRVIFAQNTLELIQQKPLFGYGTSSFKTVYSAHVAAKYQDWRGAPASDPHNQYLFVWLENGLVGLLIFLAYIYTAIRQGASQQPYGAIAASVLVAVAATSLFNSNFKTFPEGHLLAFFVGCLLARQPKNMAEAECA</sequence>
<evidence type="ECO:0000256" key="4">
    <source>
        <dbReference type="ARBA" id="ARBA00023136"/>
    </source>
</evidence>
<comment type="subcellular location">
    <subcellularLocation>
        <location evidence="1">Membrane</location>
        <topology evidence="1">Multi-pass membrane protein</topology>
    </subcellularLocation>
</comment>
<dbReference type="PANTHER" id="PTHR37422:SF13">
    <property type="entry name" value="LIPOPOLYSACCHARIDE BIOSYNTHESIS PROTEIN PA4999-RELATED"/>
    <property type="match status" value="1"/>
</dbReference>
<dbReference type="InterPro" id="IPR007016">
    <property type="entry name" value="O-antigen_ligase-rel_domated"/>
</dbReference>
<dbReference type="Pfam" id="PF04932">
    <property type="entry name" value="Wzy_C"/>
    <property type="match status" value="1"/>
</dbReference>
<feature type="transmembrane region" description="Helical" evidence="5">
    <location>
        <begin position="156"/>
        <end position="172"/>
    </location>
</feature>
<feature type="domain" description="O-antigen ligase-related" evidence="6">
    <location>
        <begin position="188"/>
        <end position="339"/>
    </location>
</feature>
<feature type="transmembrane region" description="Helical" evidence="5">
    <location>
        <begin position="227"/>
        <end position="246"/>
    </location>
</feature>
<feature type="transmembrane region" description="Helical" evidence="5">
    <location>
        <begin position="181"/>
        <end position="198"/>
    </location>
</feature>
<keyword evidence="8" id="KW-1185">Reference proteome</keyword>
<feature type="transmembrane region" description="Helical" evidence="5">
    <location>
        <begin position="324"/>
        <end position="343"/>
    </location>
</feature>
<feature type="transmembrane region" description="Helical" evidence="5">
    <location>
        <begin position="116"/>
        <end position="136"/>
    </location>
</feature>
<dbReference type="AlphaFoldDB" id="A0A2S6H2D3"/>
<dbReference type="Proteomes" id="UP000238071">
    <property type="component" value="Unassembled WGS sequence"/>
</dbReference>
<feature type="transmembrane region" description="Helical" evidence="5">
    <location>
        <begin position="355"/>
        <end position="372"/>
    </location>
</feature>
<evidence type="ECO:0000259" key="6">
    <source>
        <dbReference type="Pfam" id="PF04932"/>
    </source>
</evidence>